<evidence type="ECO:0000313" key="2">
    <source>
        <dbReference type="EMBL" id="PLW41560.1"/>
    </source>
</evidence>
<name>A0A2N5UUX0_9BASI</name>
<dbReference type="EMBL" id="PGCI01000088">
    <property type="protein sequence ID" value="PLW41560.1"/>
    <property type="molecule type" value="Genomic_DNA"/>
</dbReference>
<feature type="region of interest" description="Disordered" evidence="1">
    <location>
        <begin position="17"/>
        <end position="184"/>
    </location>
</feature>
<comment type="caution">
    <text evidence="2">The sequence shown here is derived from an EMBL/GenBank/DDBJ whole genome shotgun (WGS) entry which is preliminary data.</text>
</comment>
<reference evidence="2 3" key="1">
    <citation type="submission" date="2017-11" db="EMBL/GenBank/DDBJ databases">
        <title>De novo assembly and phasing of dikaryotic genomes from two isolates of Puccinia coronata f. sp. avenae, the causal agent of oat crown rust.</title>
        <authorList>
            <person name="Miller M.E."/>
            <person name="Zhang Y."/>
            <person name="Omidvar V."/>
            <person name="Sperschneider J."/>
            <person name="Schwessinger B."/>
            <person name="Raley C."/>
            <person name="Palmer J.M."/>
            <person name="Garnica D."/>
            <person name="Upadhyaya N."/>
            <person name="Rathjen J."/>
            <person name="Taylor J.M."/>
            <person name="Park R.F."/>
            <person name="Dodds P.N."/>
            <person name="Hirsch C.D."/>
            <person name="Kianian S.F."/>
            <person name="Figueroa M."/>
        </authorList>
    </citation>
    <scope>NUCLEOTIDE SEQUENCE [LARGE SCALE GENOMIC DNA]</scope>
    <source>
        <strain evidence="2">12SD80</strain>
    </source>
</reference>
<organism evidence="2 3">
    <name type="scientific">Puccinia coronata f. sp. avenae</name>
    <dbReference type="NCBI Taxonomy" id="200324"/>
    <lineage>
        <taxon>Eukaryota</taxon>
        <taxon>Fungi</taxon>
        <taxon>Dikarya</taxon>
        <taxon>Basidiomycota</taxon>
        <taxon>Pucciniomycotina</taxon>
        <taxon>Pucciniomycetes</taxon>
        <taxon>Pucciniales</taxon>
        <taxon>Pucciniaceae</taxon>
        <taxon>Puccinia</taxon>
    </lineage>
</organism>
<dbReference type="Proteomes" id="UP000235392">
    <property type="component" value="Unassembled WGS sequence"/>
</dbReference>
<feature type="compositionally biased region" description="Acidic residues" evidence="1">
    <location>
        <begin position="129"/>
        <end position="140"/>
    </location>
</feature>
<protein>
    <submittedName>
        <fullName evidence="2">Uncharacterized protein</fullName>
    </submittedName>
</protein>
<feature type="compositionally biased region" description="Polar residues" evidence="1">
    <location>
        <begin position="219"/>
        <end position="246"/>
    </location>
</feature>
<accession>A0A2N5UUX0</accession>
<gene>
    <name evidence="2" type="ORF">PCASD_09999</name>
</gene>
<proteinExistence type="predicted"/>
<evidence type="ECO:0000256" key="1">
    <source>
        <dbReference type="SAM" id="MobiDB-lite"/>
    </source>
</evidence>
<feature type="compositionally biased region" description="Basic residues" evidence="1">
    <location>
        <begin position="249"/>
        <end position="261"/>
    </location>
</feature>
<feature type="region of interest" description="Disordered" evidence="1">
    <location>
        <begin position="203"/>
        <end position="261"/>
    </location>
</feature>
<sequence length="261" mass="27894">MSSSSIDLGKTILAKLQSQLSQKKQNPANPARAGSKRGAPSSAPTNKNESAGSSNVKKNKPSSDKPVVQQKTNCERQPEPGSSSGPRHADQKPAKRTSSSDIHPADQKSAKRKKTSDNVPVDQDSKPEGDEELNSQDSDDETNHRRILLQEIKSLGGTEGDLDLCEGSSSDEVEIPEDQEADPALVNDLKSFMKGLDFAAALKSVPHHDDDSPDPSPAGTVTNEPTHTSSDGGQEINPTTPSSSSAKQKVNKKKKKKKNKK</sequence>
<dbReference type="AlphaFoldDB" id="A0A2N5UUX0"/>
<evidence type="ECO:0000313" key="3">
    <source>
        <dbReference type="Proteomes" id="UP000235392"/>
    </source>
</evidence>
<feature type="compositionally biased region" description="Polar residues" evidence="1">
    <location>
        <begin position="42"/>
        <end position="56"/>
    </location>
</feature>
<feature type="compositionally biased region" description="Acidic residues" evidence="1">
    <location>
        <begin position="160"/>
        <end position="181"/>
    </location>
</feature>